<dbReference type="AlphaFoldDB" id="A0A368RBA0"/>
<proteinExistence type="predicted"/>
<gene>
    <name evidence="2" type="ORF">SETIT_5G326300v2</name>
</gene>
<dbReference type="EMBL" id="CM003532">
    <property type="protein sequence ID" value="RCV27451.1"/>
    <property type="molecule type" value="Genomic_DNA"/>
</dbReference>
<protein>
    <submittedName>
        <fullName evidence="2">Uncharacterized protein</fullName>
    </submittedName>
</protein>
<reference evidence="2" key="1">
    <citation type="journal article" date="2012" name="Nat. Biotechnol.">
        <title>Reference genome sequence of the model plant Setaria.</title>
        <authorList>
            <person name="Bennetzen J.L."/>
            <person name="Schmutz J."/>
            <person name="Wang H."/>
            <person name="Percifield R."/>
            <person name="Hawkins J."/>
            <person name="Pontaroli A.C."/>
            <person name="Estep M."/>
            <person name="Feng L."/>
            <person name="Vaughn J.N."/>
            <person name="Grimwood J."/>
            <person name="Jenkins J."/>
            <person name="Barry K."/>
            <person name="Lindquist E."/>
            <person name="Hellsten U."/>
            <person name="Deshpande S."/>
            <person name="Wang X."/>
            <person name="Wu X."/>
            <person name="Mitros T."/>
            <person name="Triplett J."/>
            <person name="Yang X."/>
            <person name="Ye C.Y."/>
            <person name="Mauro-Herrera M."/>
            <person name="Wang L."/>
            <person name="Li P."/>
            <person name="Sharma M."/>
            <person name="Sharma R."/>
            <person name="Ronald P.C."/>
            <person name="Panaud O."/>
            <person name="Kellogg E.A."/>
            <person name="Brutnell T.P."/>
            <person name="Doust A.N."/>
            <person name="Tuskan G.A."/>
            <person name="Rokhsar D."/>
            <person name="Devos K.M."/>
        </authorList>
    </citation>
    <scope>NUCLEOTIDE SEQUENCE [LARGE SCALE GENOMIC DNA]</scope>
    <source>
        <strain evidence="2">Yugu1</strain>
    </source>
</reference>
<evidence type="ECO:0000256" key="1">
    <source>
        <dbReference type="SAM" id="MobiDB-lite"/>
    </source>
</evidence>
<sequence length="91" mass="9924">MQHRHLILSPRVAPLSSSPPGSGNRHRLPFQSVLAPLPPFPATQPPFPWHVCLAISLTVSLVLSCVDGAAGKRRHAWSTGATRMLSWRRGV</sequence>
<name>A0A368RBA0_SETIT</name>
<evidence type="ECO:0000313" key="2">
    <source>
        <dbReference type="EMBL" id="RCV27451.1"/>
    </source>
</evidence>
<organism evidence="2">
    <name type="scientific">Setaria italica</name>
    <name type="common">Foxtail millet</name>
    <name type="synonym">Panicum italicum</name>
    <dbReference type="NCBI Taxonomy" id="4555"/>
    <lineage>
        <taxon>Eukaryota</taxon>
        <taxon>Viridiplantae</taxon>
        <taxon>Streptophyta</taxon>
        <taxon>Embryophyta</taxon>
        <taxon>Tracheophyta</taxon>
        <taxon>Spermatophyta</taxon>
        <taxon>Magnoliopsida</taxon>
        <taxon>Liliopsida</taxon>
        <taxon>Poales</taxon>
        <taxon>Poaceae</taxon>
        <taxon>PACMAD clade</taxon>
        <taxon>Panicoideae</taxon>
        <taxon>Panicodae</taxon>
        <taxon>Paniceae</taxon>
        <taxon>Cenchrinae</taxon>
        <taxon>Setaria</taxon>
    </lineage>
</organism>
<accession>A0A368RBA0</accession>
<reference evidence="2" key="2">
    <citation type="submission" date="2015-07" db="EMBL/GenBank/DDBJ databases">
        <authorList>
            <person name="Noorani M."/>
        </authorList>
    </citation>
    <scope>NUCLEOTIDE SEQUENCE</scope>
    <source>
        <strain evidence="2">Yugu1</strain>
    </source>
</reference>
<feature type="region of interest" description="Disordered" evidence="1">
    <location>
        <begin position="1"/>
        <end position="27"/>
    </location>
</feature>